<dbReference type="GO" id="GO:0005634">
    <property type="term" value="C:nucleus"/>
    <property type="evidence" value="ECO:0007669"/>
    <property type="project" value="UniProtKB-UniRule"/>
</dbReference>
<feature type="compositionally biased region" description="Polar residues" evidence="3">
    <location>
        <begin position="965"/>
        <end position="974"/>
    </location>
</feature>
<evidence type="ECO:0000313" key="7">
    <source>
        <dbReference type="Proteomes" id="UP000693946"/>
    </source>
</evidence>
<organism evidence="6 7">
    <name type="scientific">Solea senegalensis</name>
    <name type="common">Senegalese sole</name>
    <dbReference type="NCBI Taxonomy" id="28829"/>
    <lineage>
        <taxon>Eukaryota</taxon>
        <taxon>Metazoa</taxon>
        <taxon>Chordata</taxon>
        <taxon>Craniata</taxon>
        <taxon>Vertebrata</taxon>
        <taxon>Euteleostomi</taxon>
        <taxon>Actinopterygii</taxon>
        <taxon>Neopterygii</taxon>
        <taxon>Teleostei</taxon>
        <taxon>Neoteleostei</taxon>
        <taxon>Acanthomorphata</taxon>
        <taxon>Carangaria</taxon>
        <taxon>Pleuronectiformes</taxon>
        <taxon>Pleuronectoidei</taxon>
        <taxon>Soleidae</taxon>
        <taxon>Solea</taxon>
    </lineage>
</organism>
<dbReference type="Pfam" id="PF12448">
    <property type="entry name" value="Milton"/>
    <property type="match status" value="1"/>
</dbReference>
<feature type="compositionally biased region" description="Polar residues" evidence="3">
    <location>
        <begin position="839"/>
        <end position="865"/>
    </location>
</feature>
<dbReference type="SMART" id="SM01423">
    <property type="entry name" value="Milton"/>
    <property type="match status" value="1"/>
</dbReference>
<evidence type="ECO:0000256" key="1">
    <source>
        <dbReference type="PROSITE-ProRule" id="PRU00267"/>
    </source>
</evidence>
<feature type="region of interest" description="Disordered" evidence="3">
    <location>
        <begin position="1083"/>
        <end position="1103"/>
    </location>
</feature>
<evidence type="ECO:0000256" key="2">
    <source>
        <dbReference type="SAM" id="Coils"/>
    </source>
</evidence>
<dbReference type="InterPro" id="IPR006933">
    <property type="entry name" value="HAP1_N"/>
</dbReference>
<feature type="coiled-coil region" evidence="2">
    <location>
        <begin position="687"/>
        <end position="777"/>
    </location>
</feature>
<dbReference type="InterPro" id="IPR000719">
    <property type="entry name" value="Prot_kinase_dom"/>
</dbReference>
<dbReference type="Pfam" id="PF23606">
    <property type="entry name" value="HEAT_ULK4"/>
    <property type="match status" value="1"/>
</dbReference>
<feature type="region of interest" description="Disordered" evidence="3">
    <location>
        <begin position="897"/>
        <end position="920"/>
    </location>
</feature>
<protein>
    <submittedName>
        <fullName evidence="6">Serine serine/threonine-protein kinase ULK4 isoform X1</fullName>
    </submittedName>
</protein>
<feature type="coiled-coil region" evidence="2">
    <location>
        <begin position="634"/>
        <end position="661"/>
    </location>
</feature>
<dbReference type="PANTHER" id="PTHR46240:SF1">
    <property type="entry name" value="SERINE_THREONINE-PROTEIN KINASE ULK4"/>
    <property type="match status" value="1"/>
</dbReference>
<feature type="compositionally biased region" description="Low complexity" evidence="3">
    <location>
        <begin position="1132"/>
        <end position="1146"/>
    </location>
</feature>
<feature type="region of interest" description="Disordered" evidence="3">
    <location>
        <begin position="192"/>
        <end position="211"/>
    </location>
</feature>
<dbReference type="GO" id="GO:0003677">
    <property type="term" value="F:DNA binding"/>
    <property type="evidence" value="ECO:0007669"/>
    <property type="project" value="UniProtKB-UniRule"/>
</dbReference>
<feature type="coiled-coil region" evidence="2">
    <location>
        <begin position="536"/>
        <end position="591"/>
    </location>
</feature>
<proteinExistence type="predicted"/>
<feature type="region of interest" description="Disordered" evidence="3">
    <location>
        <begin position="605"/>
        <end position="631"/>
    </location>
</feature>
<feature type="region of interest" description="Disordered" evidence="3">
    <location>
        <begin position="839"/>
        <end position="882"/>
    </location>
</feature>
<feature type="domain" description="Protein kinase" evidence="4">
    <location>
        <begin position="1537"/>
        <end position="1810"/>
    </location>
</feature>
<dbReference type="PROSITE" id="PS50118">
    <property type="entry name" value="HMG_BOX_2"/>
    <property type="match status" value="1"/>
</dbReference>
<dbReference type="Pfam" id="PF00505">
    <property type="entry name" value="HMG_box"/>
    <property type="match status" value="1"/>
</dbReference>
<feature type="region of interest" description="Disordered" evidence="3">
    <location>
        <begin position="376"/>
        <end position="405"/>
    </location>
</feature>
<keyword evidence="6" id="KW-0418">Kinase</keyword>
<dbReference type="GO" id="GO:0004672">
    <property type="term" value="F:protein kinase activity"/>
    <property type="evidence" value="ECO:0007669"/>
    <property type="project" value="InterPro"/>
</dbReference>
<feature type="compositionally biased region" description="Polar residues" evidence="3">
    <location>
        <begin position="871"/>
        <end position="882"/>
    </location>
</feature>
<dbReference type="SMART" id="SM01424">
    <property type="entry name" value="HAP1_N"/>
    <property type="match status" value="1"/>
</dbReference>
<accession>A0AAV6PSA1</accession>
<feature type="region of interest" description="Disordered" evidence="3">
    <location>
        <begin position="2568"/>
        <end position="2590"/>
    </location>
</feature>
<gene>
    <name evidence="6" type="ORF">JOB18_028657</name>
</gene>
<dbReference type="InterPro" id="IPR056981">
    <property type="entry name" value="HEAT_ULK4_RUNKEL"/>
</dbReference>
<reference evidence="6 7" key="1">
    <citation type="journal article" date="2021" name="Sci. Rep.">
        <title>Chromosome anchoring in Senegalese sole (Solea senegalensis) reveals sex-associated markers and genome rearrangements in flatfish.</title>
        <authorList>
            <person name="Guerrero-Cozar I."/>
            <person name="Gomez-Garrido J."/>
            <person name="Berbel C."/>
            <person name="Martinez-Blanch J.F."/>
            <person name="Alioto T."/>
            <person name="Claros M.G."/>
            <person name="Gagnaire P.A."/>
            <person name="Manchado M."/>
        </authorList>
    </citation>
    <scope>NUCLEOTIDE SEQUENCE [LARGE SCALE GENOMIC DNA]</scope>
    <source>
        <strain evidence="6">Sse05_10M</strain>
    </source>
</reference>
<feature type="compositionally biased region" description="Basic and acidic residues" evidence="3">
    <location>
        <begin position="953"/>
        <end position="963"/>
    </location>
</feature>
<keyword evidence="1" id="KW-0238">DNA-binding</keyword>
<feature type="domain" description="HMG box" evidence="5">
    <location>
        <begin position="301"/>
        <end position="369"/>
    </location>
</feature>
<feature type="compositionally biased region" description="Polar residues" evidence="3">
    <location>
        <begin position="378"/>
        <end position="394"/>
    </location>
</feature>
<keyword evidence="6" id="KW-0808">Transferase</keyword>
<dbReference type="PROSITE" id="PS50011">
    <property type="entry name" value="PROTEIN_KINASE_DOM"/>
    <property type="match status" value="1"/>
</dbReference>
<evidence type="ECO:0000313" key="6">
    <source>
        <dbReference type="EMBL" id="KAG7475290.1"/>
    </source>
</evidence>
<dbReference type="InterPro" id="IPR009071">
    <property type="entry name" value="HMG_box_dom"/>
</dbReference>
<dbReference type="PANTHER" id="PTHR46240">
    <property type="entry name" value="SER/THR PROTEIN KINASE ULK4"/>
    <property type="match status" value="1"/>
</dbReference>
<dbReference type="InterPro" id="IPR045906">
    <property type="entry name" value="ULK4"/>
</dbReference>
<name>A0AAV6PSA1_SOLSE</name>
<dbReference type="CDD" id="cd14010">
    <property type="entry name" value="STKc_ULK4"/>
    <property type="match status" value="1"/>
</dbReference>
<dbReference type="SMART" id="SM00398">
    <property type="entry name" value="HMG"/>
    <property type="match status" value="1"/>
</dbReference>
<dbReference type="GO" id="GO:0005524">
    <property type="term" value="F:ATP binding"/>
    <property type="evidence" value="ECO:0007669"/>
    <property type="project" value="InterPro"/>
</dbReference>
<comment type="caution">
    <text evidence="6">The sequence shown here is derived from an EMBL/GenBank/DDBJ whole genome shotgun (WGS) entry which is preliminary data.</text>
</comment>
<feature type="DNA-binding region" description="HMG box" evidence="1">
    <location>
        <begin position="301"/>
        <end position="369"/>
    </location>
</feature>
<keyword evidence="7" id="KW-1185">Reference proteome</keyword>
<sequence>MQSDSSEEGRKRSKHKWKRRRCCRHECSLSPSLRFRQSTLPTKKAGEISNLPLYQKYSGTESNMDLLTELEQLEEAMTQGPDPFQVMMDDLLTETGEPVPVLAVKCESNIPDCNLVNVEELLRETINQLLVNKEGSDPHRLDPLQDIVDELLAEMDEPLPVRVVKCDSNRPDPLLLKMEALVTETVKSPHVSETVDPLPVSKEPKCDPRHLPSPPPTVPALVDLHPQAFSPNLLCQEKQGRNSNVSSMPSRYIQKNLVPVGIVNGEAVYALPPEAFTAAFFPAAPPLMTPTSQKNEGQSYIKKPPNAFMLFRHEQRSKVITELNVRNCAHVNTELGKRWTRLPEQQRLHYFKEADRLQRVHQQLYPKWSTRAHRYEHNSTSGGRISSGVSAHLTSSEQRSESGQRRENGTIYYSCLRDFSLFNSLRTRYALKKCFVLVLRLLPLVLYRDAETITDVCNSTDLPELEIISLLEEQLPVYKLRADTIFGYEQDDWLHTPLVDPDSALDLTTEQIEETLKYFLLCADRVGQMTKTYSDIDAVTRLLEEKERDLELAARIGQSLLKKNKALSERNELLEEQVEHMREEVSQLRHDLSMKDELLQFYSSAAEESEGESTTSTPARPSETSVSTPTFFPLDSLQKKLKDLEEENKSLRSEASHLETETISYEEKEQQLVNDCVKELRHSNLQISTLAGELARKNEDASRQQEEITHLLSQIVDLQKKAKLYAVENEELTQHLGAAKDAQRQLTAELRELQDKYAECMEMLHEAQEELKNLRNKTLPLSTPRRFHSLGLFPMDSLAAEIEGTMRKELQMDDPDVEEQRLHPKRVFQTVKNLNLMRQQRSPLPPSSLNIPGSNRTSCFTSGRSSRVDTPPSNSIYDSETGSGIILDNRTSCILESSDDWSEDSNKRLPGTPGTPGSRDLEAALRRLSLRRDNYLSEKRFLEEERERKLAYLAKEEEKEGGDSSRGTGTPTESLLSLCSHPSFGSVWSGYSFTARSYLPEKLQIVKPLEGSATLHAWQQLAQPHMGALLDHRPGVVTKGFRTLSHDQGQEDSWQLDQPEEDEVLCDSFPGLSEESVAPFDLMSSTSASSPRCNKNSGIDDSSQSEILNSEVCGDIVANQGKDGLVEDTPFSLSRPSLSSSPLPSSSEMMNGHVVLKELQALQPATVERMPVNFPGKCMSHTSSTYTFTTCRILHPSDQLTSVSASSCYNSPRISTPTSTSSPVPFSASSTPSYTPCCTPRRLSLSLPLAESSTNLRDNTKTTSTSLGLVRLLLEHGISASVYNPRSWDRGLVSSGASTPDGRAQAQTCTITSEETVVRQLEKRPNTLFLQPYTPPNSPRSKSAFSTNTVPIFQFSPSTDEPPYQDAFLASKPARTILREVLGEMERERVDHMDEDTQTEMLNLRLVDKLKRFHTLTPLTSSVSPGNTLLAPFTSTGLGNSALGAGLPGLNAGLRRNRSYPVMVGATFILSQEVQSPPSASTVDVAQHASANKQPAVGICCELSPCFKRAASASVNRREVSSSSTQALTFSQQMENFILYEQLGSGKSSVVYKGRRKGSLSYVAIICTNKAKRPEISNHVRLSHDLDHPNIICFYEWYESSNHLWLVVELCTGGSLESVIGQDGCLPEDVVRTFGWDLVKGLKYVHELGIIFSDLTPAKILLDGSGILKFGNFCLSKLEGETLEDFFTLFVSSEDAEKGDAEMNFSNMTKRLQGSLMYTAPEVLQGSENNMSSDLWALGCMLYYMYTGKPPFYSDSNNELIEMIVCQEPPPLRQRDSLPSEEFQNLLKALLNKNPGKRIDWPELLDHPFWASVVKEEIDVAEDDGGHLMEDNSCERVGPASWRHTGNPLCPAQAEEQPDSHAAITQPGHETCLKVFSSLTTPETTHTRNDNHRAVRYTNCGALRNSQEKAEDDSELTRAKKINHTLQPHKSFTIDNMSELRPKSGVDEDNTEAIFLLSSCANSRRSCSALDSLDHSPLPQASMGTDVAASVKCLLHTDSDLTVTPIMDNPKILRSLPVRFDPKTLCVPAHSVEKLHSLSDEGWTNFRSQLCSSLEEQNRSTHLVCSSTATATAPPPSSAARSKLNLLCYLCCVAGNELVANKLINSNLLSVLIQQLRQAPNWDVRSKVLRVMGLLALHCTKLGEESPVSEAVLTMTELLRDNQRNHKVKHYLLPPLGQFLYLIASQEEKRGSPEGLWFVPAAAYTGLMRSLREGDDPVVHHMVAHTIENLSTIVSVSSHHLFTSEMGSALWFLFTHSTVEAVRVTAVSSLSRLTRVVPAVFLAVIDTCGPAAILEGVGGAGARVQQHLLTAIATALVTSRIQTHHFTQTKDLVLKVLHCLESPSKVTRAKAILLLLLLIQDNSQILLYCCQHRIVMYLERDLCRATPLKANPSQSGYLSQCLDLLIGHLCSTAPLILGDVLGALRDVIGRRHPSTAQSRQLKLTLPTLSLVLELISSQVFRSKVVTEDFLAQTGLLLNYVSSIESNETNLASAVGAAVCEELIRTSLSIVKVLSQHQAVITPHHNAVVDAILPPLTTLAFSRNVEWSVFVLRVLSELSLALLVEDGDGPKEDEMTEEKKKGREAEETDKGKSSSQILALITESLLPRYESLLGAAEPIPLYALKLLVSMTEYSKQVCRLIKHSGILPTVFQLIMANINIVSSGIVIQNAVALLCNLTEDTTLDLEPLHQQGLIEVVVNTLSEAAVVHQAGEEHAMRKTDHLVLQALLELLHNILKRTSLVVRSALKSQRLSCPAAEMEAAEKLLLANRPLSQLSTHLIHMLFSKNQEVWEESIQCLSLLVQLYGGEGHDCLSPSCLKSFSHVLRTRMHTESTRIHRITLRIIKRLVQTTDGSVRLDCPEWAELAGLLQDITTSNRPQGDVNQLALKVCSLLEFPCFIR</sequence>
<keyword evidence="2" id="KW-0175">Coiled coil</keyword>
<dbReference type="EMBL" id="JAGKHQ010000021">
    <property type="protein sequence ID" value="KAG7475290.1"/>
    <property type="molecule type" value="Genomic_DNA"/>
</dbReference>
<dbReference type="Pfam" id="PF04849">
    <property type="entry name" value="HAP1_N"/>
    <property type="match status" value="1"/>
</dbReference>
<dbReference type="InterPro" id="IPR022154">
    <property type="entry name" value="TRAK1/2_C"/>
</dbReference>
<evidence type="ECO:0000256" key="3">
    <source>
        <dbReference type="SAM" id="MobiDB-lite"/>
    </source>
</evidence>
<evidence type="ECO:0000259" key="4">
    <source>
        <dbReference type="PROSITE" id="PS50011"/>
    </source>
</evidence>
<feature type="region of interest" description="Disordered" evidence="3">
    <location>
        <begin position="953"/>
        <end position="974"/>
    </location>
</feature>
<dbReference type="Pfam" id="PF00069">
    <property type="entry name" value="Pkinase"/>
    <property type="match status" value="1"/>
</dbReference>
<keyword evidence="1" id="KW-0539">Nucleus</keyword>
<evidence type="ECO:0000259" key="5">
    <source>
        <dbReference type="PROSITE" id="PS50118"/>
    </source>
</evidence>
<feature type="region of interest" description="Disordered" evidence="3">
    <location>
        <begin position="1127"/>
        <end position="1146"/>
    </location>
</feature>
<dbReference type="Proteomes" id="UP000693946">
    <property type="component" value="Linkage Group LG9"/>
</dbReference>